<protein>
    <submittedName>
        <fullName evidence="1">Uncharacterized protein</fullName>
    </submittedName>
</protein>
<dbReference type="HOGENOM" id="CLU_2859441_0_0_6"/>
<sequence>MPLAMCQRKRWPRLWQKLLQRAATTPVGACLQMRLTLYTGRIRSIEGIRTINDPLRRGVIKARR</sequence>
<keyword evidence="2" id="KW-1185">Reference proteome</keyword>
<dbReference type="Proteomes" id="UP000004870">
    <property type="component" value="Unassembled WGS sequence"/>
</dbReference>
<accession>C8N8W7</accession>
<name>C8N8W7_CARH6</name>
<comment type="caution">
    <text evidence="1">The sequence shown here is derived from an EMBL/GenBank/DDBJ whole genome shotgun (WGS) entry which is preliminary data.</text>
</comment>
<dbReference type="EMBL" id="ACKY01000046">
    <property type="protein sequence ID" value="EEV88953.1"/>
    <property type="molecule type" value="Genomic_DNA"/>
</dbReference>
<reference evidence="1 2" key="1">
    <citation type="submission" date="2009-08" db="EMBL/GenBank/DDBJ databases">
        <authorList>
            <person name="Qin X."/>
            <person name="Bachman B."/>
            <person name="Battles P."/>
            <person name="Bell A."/>
            <person name="Bess C."/>
            <person name="Bickham C."/>
            <person name="Chaboub L."/>
            <person name="Chen D."/>
            <person name="Coyle M."/>
            <person name="Deiros D.R."/>
            <person name="Dinh H."/>
            <person name="Forbes L."/>
            <person name="Fowler G."/>
            <person name="Francisco L."/>
            <person name="Fu Q."/>
            <person name="Gubbala S."/>
            <person name="Hale W."/>
            <person name="Han Y."/>
            <person name="Hemphill L."/>
            <person name="Highlander S.K."/>
            <person name="Hirani K."/>
            <person name="Hogues M."/>
            <person name="Jackson L."/>
            <person name="Jakkamsetti A."/>
            <person name="Javaid M."/>
            <person name="Jiang H."/>
            <person name="Korchina V."/>
            <person name="Kovar C."/>
            <person name="Lara F."/>
            <person name="Lee S."/>
            <person name="Mata R."/>
            <person name="Mathew T."/>
            <person name="Moen C."/>
            <person name="Morales K."/>
            <person name="Munidasa M."/>
            <person name="Nazareth L."/>
            <person name="Ngo R."/>
            <person name="Nguyen L."/>
            <person name="Okwuonu G."/>
            <person name="Ongeri F."/>
            <person name="Patil S."/>
            <person name="Petrosino J."/>
            <person name="Pham C."/>
            <person name="Pham P."/>
            <person name="Pu L.-L."/>
            <person name="Puazo M."/>
            <person name="Raj R."/>
            <person name="Reid J."/>
            <person name="Rouhana J."/>
            <person name="Saada N."/>
            <person name="Shang Y."/>
            <person name="Simmons D."/>
            <person name="Thornton R."/>
            <person name="Warren J."/>
            <person name="Weissenberger G."/>
            <person name="Zhang J."/>
            <person name="Zhang L."/>
            <person name="Zhou C."/>
            <person name="Zhu D."/>
            <person name="Muzny D."/>
            <person name="Worley K."/>
            <person name="Gibbs R."/>
        </authorList>
    </citation>
    <scope>NUCLEOTIDE SEQUENCE [LARGE SCALE GENOMIC DNA]</scope>
    <source>
        <strain evidence="2">ATCC 15826 / DSM 8339 / NCTC 10426 / 6573</strain>
    </source>
</reference>
<evidence type="ECO:0000313" key="1">
    <source>
        <dbReference type="EMBL" id="EEV88953.1"/>
    </source>
</evidence>
<gene>
    <name evidence="1" type="ORF">HMPREF0198_0945</name>
</gene>
<dbReference type="AlphaFoldDB" id="C8N8W7"/>
<evidence type="ECO:0000313" key="2">
    <source>
        <dbReference type="Proteomes" id="UP000004870"/>
    </source>
</evidence>
<organism evidence="1 2">
    <name type="scientific">Cardiobacterium hominis (strain ATCC 15826 / DSM 8339 / NCTC 10426 / 6573)</name>
    <dbReference type="NCBI Taxonomy" id="638300"/>
    <lineage>
        <taxon>Bacteria</taxon>
        <taxon>Pseudomonadati</taxon>
        <taxon>Pseudomonadota</taxon>
        <taxon>Gammaproteobacteria</taxon>
        <taxon>Cardiobacteriales</taxon>
        <taxon>Cardiobacteriaceae</taxon>
        <taxon>Cardiobacterium</taxon>
    </lineage>
</organism>
<proteinExistence type="predicted"/>